<sequence>MEQVPGHAGKLYWKLGERFLCPCCHLPTLTFREGYDCCAVCWWEDDGQDAADAGEVRGGPNHRYSLTRARQNFRDHLDMYDTGQGIRVVREPSPARLSLLAHVRRLVQGEIPVDVGELENVMRACR</sequence>
<protein>
    <recommendedName>
        <fullName evidence="1">Cysteine-rich CPCC domain-containing protein</fullName>
    </recommendedName>
</protein>
<dbReference type="InterPro" id="IPR025983">
    <property type="entry name" value="Cys_rich_CPCC"/>
</dbReference>
<proteinExistence type="predicted"/>
<dbReference type="EMBL" id="WIND01000011">
    <property type="protein sequence ID" value="MSU90712.1"/>
    <property type="molecule type" value="Genomic_DNA"/>
</dbReference>
<organism evidence="2 3">
    <name type="scientific">Halovulum marinum</name>
    <dbReference type="NCBI Taxonomy" id="2662447"/>
    <lineage>
        <taxon>Bacteria</taxon>
        <taxon>Pseudomonadati</taxon>
        <taxon>Pseudomonadota</taxon>
        <taxon>Alphaproteobacteria</taxon>
        <taxon>Rhodobacterales</taxon>
        <taxon>Paracoccaceae</taxon>
        <taxon>Halovulum</taxon>
    </lineage>
</organism>
<feature type="domain" description="Cysteine-rich CPCC" evidence="1">
    <location>
        <begin position="20"/>
        <end position="76"/>
    </location>
</feature>
<name>A0A6L5Z3X1_9RHOB</name>
<keyword evidence="3" id="KW-1185">Reference proteome</keyword>
<reference evidence="2 3" key="1">
    <citation type="submission" date="2019-10" db="EMBL/GenBank/DDBJ databases">
        <title>Cognatihalovulum marinum gen. nov. sp. nov., a new member of the family Rhodobacteraceae isolated from deep seawater of the Northwest Indian Ocean.</title>
        <authorList>
            <person name="Ruan C."/>
            <person name="Wang J."/>
            <person name="Zheng X."/>
            <person name="Song L."/>
            <person name="Zhu Y."/>
            <person name="Huang Y."/>
            <person name="Lu Z."/>
            <person name="Du W."/>
            <person name="Huang L."/>
            <person name="Dai X."/>
        </authorList>
    </citation>
    <scope>NUCLEOTIDE SEQUENCE [LARGE SCALE GENOMIC DNA]</scope>
    <source>
        <strain evidence="2 3">2CG4</strain>
    </source>
</reference>
<dbReference type="AlphaFoldDB" id="A0A6L5Z3X1"/>
<accession>A0A6L5Z3X1</accession>
<dbReference type="Pfam" id="PF14206">
    <property type="entry name" value="Cys_rich_CPCC"/>
    <property type="match status" value="1"/>
</dbReference>
<evidence type="ECO:0000313" key="3">
    <source>
        <dbReference type="Proteomes" id="UP000474957"/>
    </source>
</evidence>
<evidence type="ECO:0000313" key="2">
    <source>
        <dbReference type="EMBL" id="MSU90712.1"/>
    </source>
</evidence>
<comment type="caution">
    <text evidence="2">The sequence shown here is derived from an EMBL/GenBank/DDBJ whole genome shotgun (WGS) entry which is preliminary data.</text>
</comment>
<dbReference type="Proteomes" id="UP000474957">
    <property type="component" value="Unassembled WGS sequence"/>
</dbReference>
<evidence type="ECO:0000259" key="1">
    <source>
        <dbReference type="Pfam" id="PF14206"/>
    </source>
</evidence>
<gene>
    <name evidence="2" type="ORF">GE300_13990</name>
</gene>